<sequence>MNGSDSGSKRLHEQDAAGSSADPSTKRLRLDEDAGNASGELSSEELAKQKRREKLEAWRREKEAAAAAAAAAAPVTATTAAAPAVAASIGPAVSLGKVQPAPAAPAMTISIGGLARPGAQAPSVFGLSGAKPATIRASVFGNDNDDDDDDDGSGSAALSTLTLGAAHRARKSKLAKLDLNADDDESNSLPAATTNAQKQGNSLAEQSNANPTGSGAVAQPMDVAKAFSNGAVNKQQGDDDLDAYMMNVQATVRELNIRKESGQPATAAATAMTLDSELQSADQLEADDAALIFGHGDNEDLQEKARNVTAKKKELGAVDHSKIVYPEFSKNFYKEVPELARMTELEVKQYRRELENIKVKGDQPPRPIKNWSQCGVNALTLKILTDKCKFEKPTPIQAQAVPAVMSGRDLIAIAKTGSGKTLAFVLPMIRHILAQPPLSADDGPIGLILTPTRELAVQTYTECKRFAAPNQLRTVCLYGGSAITEQIADLKRGAEIIVCTPGRMIDMLTANSGRVTNLRRVTYLVLDEADRMFDMGFEPQVMRIVNNIRPARQTVLFSATFPRSMETLAYKILHHSPLQIIVGGRSIVSKEIDQHVLVIPEAEKYLRLLELLGVWQEEGSVIVFVERQEAADMLLKSLYASGYPCLSLHAGLDQGDREETLIAFKAGDVRLLIATSVAARGLDVKELKLVVNYDAPNHYEDYVHRVGRTGRAGRKGTSYTFLTPEQGRFAGDILNALQLSGANVPEELKQLKEQYEADVKSGKAKGGKFSVRKGKGFGFTDEENNKANALKNMQKAAMGLGESDDEDSGPSASTPSTNSALAASASAGGDDDDGPDALDEEIERKLNASRISSGAPAPSAAPATATSAPAATGQVNKEALAAIVSSVSNRIAAASGGGESAAVPVSVSAAAERARQIAASIGRRLPTAAGSATGDAANPAAAMAAAAASAAPPPPALMAVAPVLQFIEHLEINDFPQRARWRVTQKEAVSAISELSGAALTPRGVFIGPGKVPGPNEKKLYIVIEADNDFAVQKAKTEIKRIIREELAREADNALQNRNLGGSTNAPGRYSVL</sequence>
<feature type="domain" description="Helicase ATP-binding" evidence="10">
    <location>
        <begin position="401"/>
        <end position="579"/>
    </location>
</feature>
<dbReference type="PhylomeDB" id="A0A0D2U214"/>
<dbReference type="eggNOG" id="KOG0334">
    <property type="taxonomic scope" value="Eukaryota"/>
</dbReference>
<dbReference type="SMART" id="SM00490">
    <property type="entry name" value="HELICc"/>
    <property type="match status" value="1"/>
</dbReference>
<dbReference type="InterPro" id="IPR056149">
    <property type="entry name" value="PRP5/DDX46/KHDC4_KH"/>
</dbReference>
<comment type="similarity">
    <text evidence="6">Belongs to the DEAD box helicase family. DDX46/PRP5 subfamily.</text>
</comment>
<dbReference type="GO" id="GO:0005524">
    <property type="term" value="F:ATP binding"/>
    <property type="evidence" value="ECO:0007669"/>
    <property type="project" value="UniProtKB-KW"/>
</dbReference>
<dbReference type="InterPro" id="IPR014001">
    <property type="entry name" value="Helicase_ATP-bd"/>
</dbReference>
<evidence type="ECO:0000256" key="6">
    <source>
        <dbReference type="ARBA" id="ARBA00038511"/>
    </source>
</evidence>
<dbReference type="PROSITE" id="PS51194">
    <property type="entry name" value="HELICASE_CTER"/>
    <property type="match status" value="1"/>
</dbReference>
<dbReference type="GO" id="GO:0003724">
    <property type="term" value="F:RNA helicase activity"/>
    <property type="evidence" value="ECO:0007669"/>
    <property type="project" value="UniProtKB-EC"/>
</dbReference>
<dbReference type="InterPro" id="IPR011545">
    <property type="entry name" value="DEAD/DEAH_box_helicase_dom"/>
</dbReference>
<keyword evidence="5" id="KW-0067">ATP-binding</keyword>
<dbReference type="OMA" id="QLPMKKW"/>
<keyword evidence="4 13" id="KW-0347">Helicase</keyword>
<feature type="compositionally biased region" description="Low complexity" evidence="9">
    <location>
        <begin position="809"/>
        <end position="828"/>
    </location>
</feature>
<dbReference type="PANTHER" id="PTHR47958">
    <property type="entry name" value="ATP-DEPENDENT RNA HELICASE DBP3"/>
    <property type="match status" value="1"/>
</dbReference>
<dbReference type="Proteomes" id="UP000008743">
    <property type="component" value="Unassembled WGS sequence"/>
</dbReference>
<feature type="region of interest" description="Disordered" evidence="9">
    <location>
        <begin position="185"/>
        <end position="217"/>
    </location>
</feature>
<dbReference type="GO" id="GO:0016787">
    <property type="term" value="F:hydrolase activity"/>
    <property type="evidence" value="ECO:0007669"/>
    <property type="project" value="UniProtKB-KW"/>
</dbReference>
<dbReference type="RefSeq" id="XP_004365647.1">
    <property type="nucleotide sequence ID" value="XM_004365590.2"/>
</dbReference>
<feature type="region of interest" description="Disordered" evidence="9">
    <location>
        <begin position="1"/>
        <end position="73"/>
    </location>
</feature>
<feature type="short sequence motif" description="Q motif" evidence="7">
    <location>
        <begin position="369"/>
        <end position="398"/>
    </location>
</feature>
<dbReference type="Gene3D" id="3.40.50.300">
    <property type="entry name" value="P-loop containing nucleotide triphosphate hydrolases"/>
    <property type="match status" value="2"/>
</dbReference>
<evidence type="ECO:0000256" key="1">
    <source>
        <dbReference type="ARBA" id="ARBA00012552"/>
    </source>
</evidence>
<dbReference type="InterPro" id="IPR000629">
    <property type="entry name" value="RNA-helicase_DEAD-box_CS"/>
</dbReference>
<dbReference type="FunCoup" id="A0A0D2U214">
    <property type="interactions" value="751"/>
</dbReference>
<accession>A0A0D2U214</accession>
<evidence type="ECO:0000259" key="10">
    <source>
        <dbReference type="PROSITE" id="PS51192"/>
    </source>
</evidence>
<evidence type="ECO:0000259" key="12">
    <source>
        <dbReference type="PROSITE" id="PS51195"/>
    </source>
</evidence>
<organism evidence="13 14">
    <name type="scientific">Capsaspora owczarzaki (strain ATCC 30864)</name>
    <dbReference type="NCBI Taxonomy" id="595528"/>
    <lineage>
        <taxon>Eukaryota</taxon>
        <taxon>Filasterea</taxon>
        <taxon>Capsaspora</taxon>
    </lineage>
</organism>
<feature type="domain" description="Helicase C-terminal" evidence="11">
    <location>
        <begin position="607"/>
        <end position="752"/>
    </location>
</feature>
<dbReference type="AlphaFoldDB" id="A0A0D2U214"/>
<evidence type="ECO:0000259" key="11">
    <source>
        <dbReference type="PROSITE" id="PS51194"/>
    </source>
</evidence>
<dbReference type="PROSITE" id="PS00039">
    <property type="entry name" value="DEAD_ATP_HELICASE"/>
    <property type="match status" value="1"/>
</dbReference>
<dbReference type="Pfam" id="PF00271">
    <property type="entry name" value="Helicase_C"/>
    <property type="match status" value="1"/>
</dbReference>
<dbReference type="PROSITE" id="PS51195">
    <property type="entry name" value="Q_MOTIF"/>
    <property type="match status" value="1"/>
</dbReference>
<evidence type="ECO:0000313" key="14">
    <source>
        <dbReference type="Proteomes" id="UP000008743"/>
    </source>
</evidence>
<feature type="compositionally biased region" description="Basic and acidic residues" evidence="9">
    <location>
        <begin position="45"/>
        <end position="64"/>
    </location>
</feature>
<feature type="compositionally biased region" description="Low complexity" evidence="9">
    <location>
        <begin position="852"/>
        <end position="869"/>
    </location>
</feature>
<dbReference type="InterPro" id="IPR027417">
    <property type="entry name" value="P-loop_NTPase"/>
</dbReference>
<dbReference type="GO" id="GO:0003676">
    <property type="term" value="F:nucleic acid binding"/>
    <property type="evidence" value="ECO:0007669"/>
    <property type="project" value="InterPro"/>
</dbReference>
<feature type="region of interest" description="Disordered" evidence="9">
    <location>
        <begin position="799"/>
        <end position="869"/>
    </location>
</feature>
<evidence type="ECO:0000256" key="3">
    <source>
        <dbReference type="ARBA" id="ARBA00022801"/>
    </source>
</evidence>
<dbReference type="InterPro" id="IPR014014">
    <property type="entry name" value="RNA_helicase_DEAD_Q_motif"/>
</dbReference>
<dbReference type="InterPro" id="IPR001650">
    <property type="entry name" value="Helicase_C-like"/>
</dbReference>
<dbReference type="EC" id="3.6.4.13" evidence="1"/>
<dbReference type="OrthoDB" id="196131at2759"/>
<keyword evidence="8" id="KW-0175">Coiled coil</keyword>
<evidence type="ECO:0000313" key="13">
    <source>
        <dbReference type="EMBL" id="KJE89266.1"/>
    </source>
</evidence>
<protein>
    <recommendedName>
        <fullName evidence="1">RNA helicase</fullName>
        <ecNumber evidence="1">3.6.4.13</ecNumber>
    </recommendedName>
</protein>
<feature type="domain" description="DEAD-box RNA helicase Q" evidence="12">
    <location>
        <begin position="369"/>
        <end position="398"/>
    </location>
</feature>
<reference evidence="14" key="1">
    <citation type="submission" date="2011-02" db="EMBL/GenBank/DDBJ databases">
        <title>The Genome Sequence of Capsaspora owczarzaki ATCC 30864.</title>
        <authorList>
            <person name="Russ C."/>
            <person name="Cuomo C."/>
            <person name="Burger G."/>
            <person name="Gray M.W."/>
            <person name="Holland P.W.H."/>
            <person name="King N."/>
            <person name="Lang F.B.F."/>
            <person name="Roger A.J."/>
            <person name="Ruiz-Trillo I."/>
            <person name="Young S.K."/>
            <person name="Zeng Q."/>
            <person name="Gargeya S."/>
            <person name="Alvarado L."/>
            <person name="Berlin A."/>
            <person name="Chapman S.B."/>
            <person name="Chen Z."/>
            <person name="Freedman E."/>
            <person name="Gellesch M."/>
            <person name="Goldberg J."/>
            <person name="Griggs A."/>
            <person name="Gujja S."/>
            <person name="Heilman E."/>
            <person name="Heiman D."/>
            <person name="Howarth C."/>
            <person name="Mehta T."/>
            <person name="Neiman D."/>
            <person name="Pearson M."/>
            <person name="Roberts A."/>
            <person name="Saif S."/>
            <person name="Shea T."/>
            <person name="Shenoy N."/>
            <person name="Sisk P."/>
            <person name="Stolte C."/>
            <person name="Sykes S."/>
            <person name="White J."/>
            <person name="Yandava C."/>
            <person name="Haas B."/>
            <person name="Nusbaum C."/>
            <person name="Birren B."/>
        </authorList>
    </citation>
    <scope>NUCLEOTIDE SEQUENCE</scope>
    <source>
        <strain evidence="14">ATCC 30864</strain>
    </source>
</reference>
<dbReference type="CDD" id="cd17953">
    <property type="entry name" value="DEADc_DDX46"/>
    <property type="match status" value="1"/>
</dbReference>
<keyword evidence="2" id="KW-0547">Nucleotide-binding</keyword>
<keyword evidence="3" id="KW-0378">Hydrolase</keyword>
<dbReference type="InParanoid" id="A0A0D2U214"/>
<dbReference type="FunFam" id="3.40.50.300:FF:000079">
    <property type="entry name" value="probable ATP-dependent RNA helicase DDX17"/>
    <property type="match status" value="1"/>
</dbReference>
<dbReference type="STRING" id="595528.A0A0D2U214"/>
<dbReference type="EMBL" id="KE346360">
    <property type="protein sequence ID" value="KJE89266.1"/>
    <property type="molecule type" value="Genomic_DNA"/>
</dbReference>
<dbReference type="Pfam" id="PF00270">
    <property type="entry name" value="DEAD"/>
    <property type="match status" value="1"/>
</dbReference>
<evidence type="ECO:0000256" key="9">
    <source>
        <dbReference type="SAM" id="MobiDB-lite"/>
    </source>
</evidence>
<feature type="compositionally biased region" description="Acidic residues" evidence="9">
    <location>
        <begin position="829"/>
        <end position="841"/>
    </location>
</feature>
<evidence type="ECO:0000256" key="4">
    <source>
        <dbReference type="ARBA" id="ARBA00022806"/>
    </source>
</evidence>
<evidence type="ECO:0000256" key="7">
    <source>
        <dbReference type="PROSITE-ProRule" id="PRU00552"/>
    </source>
</evidence>
<evidence type="ECO:0000256" key="8">
    <source>
        <dbReference type="SAM" id="Coils"/>
    </source>
</evidence>
<dbReference type="SUPFAM" id="SSF52540">
    <property type="entry name" value="P-loop containing nucleoside triphosphate hydrolases"/>
    <property type="match status" value="2"/>
</dbReference>
<name>A0A0D2U214_CAPO3</name>
<dbReference type="Pfam" id="PF23469">
    <property type="entry name" value="KH_12"/>
    <property type="match status" value="1"/>
</dbReference>
<feature type="compositionally biased region" description="Polar residues" evidence="9">
    <location>
        <begin position="187"/>
        <end position="213"/>
    </location>
</feature>
<keyword evidence="14" id="KW-1185">Reference proteome</keyword>
<evidence type="ECO:0000256" key="2">
    <source>
        <dbReference type="ARBA" id="ARBA00022741"/>
    </source>
</evidence>
<dbReference type="SMART" id="SM00487">
    <property type="entry name" value="DEXDc"/>
    <property type="match status" value="1"/>
</dbReference>
<evidence type="ECO:0000256" key="5">
    <source>
        <dbReference type="ARBA" id="ARBA00022840"/>
    </source>
</evidence>
<feature type="coiled-coil region" evidence="8">
    <location>
        <begin position="298"/>
        <end position="360"/>
    </location>
</feature>
<gene>
    <name evidence="13" type="ORF">CAOG_000776</name>
</gene>
<dbReference type="CDD" id="cd18787">
    <property type="entry name" value="SF2_C_DEAD"/>
    <property type="match status" value="1"/>
</dbReference>
<dbReference type="PROSITE" id="PS51192">
    <property type="entry name" value="HELICASE_ATP_BIND_1"/>
    <property type="match status" value="1"/>
</dbReference>
<proteinExistence type="inferred from homology"/>